<reference evidence="2" key="1">
    <citation type="submission" date="2022-10" db="EMBL/GenBank/DDBJ databases">
        <title>Streptococcus didelphis as causative of fatal infections in opossums (Didelphis albiventris).</title>
        <authorList>
            <person name="Breyer G.M."/>
            <person name="Da Silva M.E.R.J."/>
            <person name="Siqueira F.M."/>
        </authorList>
    </citation>
    <scope>NUCLEOTIDE SEQUENCE [LARGE SCALE GENOMIC DNA]</scope>
    <source>
        <strain evidence="2">LBVP101/21</strain>
    </source>
</reference>
<dbReference type="EMBL" id="CP110509">
    <property type="protein sequence ID" value="WMB27791.1"/>
    <property type="molecule type" value="Genomic_DNA"/>
</dbReference>
<sequence length="72" mass="8368">MKFKDYTWDKEFEIKGYFSAHSDDIISKNNLSGVLNCSLREIVLELFGEFEEKEVRTTTIKEFIVVVNVGCI</sequence>
<proteinExistence type="predicted"/>
<organism evidence="1 2">
    <name type="scientific">Streptococcus didelphis</name>
    <dbReference type="NCBI Taxonomy" id="102886"/>
    <lineage>
        <taxon>Bacteria</taxon>
        <taxon>Bacillati</taxon>
        <taxon>Bacillota</taxon>
        <taxon>Bacilli</taxon>
        <taxon>Lactobacillales</taxon>
        <taxon>Streptococcaceae</taxon>
        <taxon>Streptococcus</taxon>
    </lineage>
</organism>
<name>A0ABY9LI52_9STRE</name>
<dbReference type="RefSeq" id="WP_018366276.1">
    <property type="nucleotide sequence ID" value="NZ_CP104407.1"/>
</dbReference>
<protein>
    <submittedName>
        <fullName evidence="1">Uncharacterized protein</fullName>
    </submittedName>
</protein>
<gene>
    <name evidence="1" type="ORF">N1496_06890</name>
</gene>
<accession>A0ABY9LI52</accession>
<keyword evidence="2" id="KW-1185">Reference proteome</keyword>
<dbReference type="Proteomes" id="UP001238096">
    <property type="component" value="Chromosome"/>
</dbReference>
<evidence type="ECO:0000313" key="1">
    <source>
        <dbReference type="EMBL" id="WMB27791.1"/>
    </source>
</evidence>
<evidence type="ECO:0000313" key="2">
    <source>
        <dbReference type="Proteomes" id="UP001238096"/>
    </source>
</evidence>